<evidence type="ECO:0000259" key="1">
    <source>
        <dbReference type="Pfam" id="PF03374"/>
    </source>
</evidence>
<proteinExistence type="predicted"/>
<evidence type="ECO:0000313" key="3">
    <source>
        <dbReference type="Proteomes" id="UP000016203"/>
    </source>
</evidence>
<dbReference type="GO" id="GO:0003677">
    <property type="term" value="F:DNA binding"/>
    <property type="evidence" value="ECO:0007669"/>
    <property type="project" value="InterPro"/>
</dbReference>
<organism evidence="2 3">
    <name type="scientific">Acinetobacter genomosp. 15BJ</name>
    <dbReference type="NCBI Taxonomy" id="106651"/>
    <lineage>
        <taxon>Bacteria</taxon>
        <taxon>Pseudomonadati</taxon>
        <taxon>Pseudomonadota</taxon>
        <taxon>Gammaproteobacteria</taxon>
        <taxon>Moraxellales</taxon>
        <taxon>Moraxellaceae</taxon>
        <taxon>Acinetobacter</taxon>
    </lineage>
</organism>
<name>R9AW27_9GAMM</name>
<reference evidence="2 3" key="1">
    <citation type="submission" date="2013-03" db="EMBL/GenBank/DDBJ databases">
        <title>The Genome Sequence of Acinetobacter sp. CIP 110321.</title>
        <authorList>
            <consortium name="The Broad Institute Genome Sequencing Platform"/>
            <consortium name="The Broad Institute Genome Sequencing Center for Infectious Disease"/>
            <person name="Cerqueira G."/>
            <person name="Feldgarden M."/>
            <person name="Courvalin P."/>
            <person name="Perichon B."/>
            <person name="Grillot-Courvalin C."/>
            <person name="Clermont D."/>
            <person name="Rocha E."/>
            <person name="Yoon E.-J."/>
            <person name="Nemec A."/>
            <person name="Walker B."/>
            <person name="Young S.K."/>
            <person name="Zeng Q."/>
            <person name="Gargeya S."/>
            <person name="Fitzgerald M."/>
            <person name="Haas B."/>
            <person name="Abouelleil A."/>
            <person name="Alvarado L."/>
            <person name="Arachchi H.M."/>
            <person name="Berlin A.M."/>
            <person name="Chapman S.B."/>
            <person name="Dewar J."/>
            <person name="Goldberg J."/>
            <person name="Griggs A."/>
            <person name="Gujja S."/>
            <person name="Hansen M."/>
            <person name="Howarth C."/>
            <person name="Imamovic A."/>
            <person name="Larimer J."/>
            <person name="McCowan C."/>
            <person name="Murphy C."/>
            <person name="Neiman D."/>
            <person name="Pearson M."/>
            <person name="Priest M."/>
            <person name="Roberts A."/>
            <person name="Saif S."/>
            <person name="Shea T."/>
            <person name="Sisk P."/>
            <person name="Sykes S."/>
            <person name="Wortman J."/>
            <person name="Nusbaum C."/>
            <person name="Birren B."/>
        </authorList>
    </citation>
    <scope>NUCLEOTIDE SEQUENCE [LARGE SCALE GENOMIC DNA]</scope>
    <source>
        <strain evidence="2 3">CIP 110321</strain>
    </source>
</reference>
<accession>R9AW27</accession>
<protein>
    <recommendedName>
        <fullName evidence="1">Antirepressor protein C-terminal domain-containing protein</fullName>
    </recommendedName>
</protein>
<gene>
    <name evidence="2" type="ORF">F896_02882</name>
</gene>
<dbReference type="Pfam" id="PF03374">
    <property type="entry name" value="ANT"/>
    <property type="match status" value="1"/>
</dbReference>
<sequence>MNYELSSTKHLNSFVLLFKLTRIKRSLLMSNLITEHINPLSNQEKSSPDFSLSMSAKLLKLSPKVFTELLYRNKFIFKRSKQTAWESYQNIVDREILCHRVINIKHSTCIVVPHLQVRVTLKGLTYFKNRFCS</sequence>
<dbReference type="EMBL" id="AQFL01000014">
    <property type="protein sequence ID" value="EOR06422.1"/>
    <property type="molecule type" value="Genomic_DNA"/>
</dbReference>
<dbReference type="Proteomes" id="UP000016203">
    <property type="component" value="Unassembled WGS sequence"/>
</dbReference>
<feature type="domain" description="Antirepressor protein C-terminal" evidence="1">
    <location>
        <begin position="47"/>
        <end position="131"/>
    </location>
</feature>
<dbReference type="HOGENOM" id="CLU_1944002_0_0_6"/>
<dbReference type="InterPro" id="IPR005039">
    <property type="entry name" value="Ant_C"/>
</dbReference>
<dbReference type="AlphaFoldDB" id="R9AW27"/>
<comment type="caution">
    <text evidence="2">The sequence shown here is derived from an EMBL/GenBank/DDBJ whole genome shotgun (WGS) entry which is preliminary data.</text>
</comment>
<evidence type="ECO:0000313" key="2">
    <source>
        <dbReference type="EMBL" id="EOR06422.1"/>
    </source>
</evidence>